<dbReference type="FunCoup" id="A0A1X2HK74">
    <property type="interactions" value="1068"/>
</dbReference>
<evidence type="ECO:0000256" key="5">
    <source>
        <dbReference type="SAM" id="MobiDB-lite"/>
    </source>
</evidence>
<keyword evidence="1" id="KW-0479">Metal-binding</keyword>
<dbReference type="AlphaFoldDB" id="A0A1X2HK74"/>
<keyword evidence="8" id="KW-1185">Reference proteome</keyword>
<dbReference type="GO" id="GO:0061632">
    <property type="term" value="F:RNA lariat debranching enzyme activator activity"/>
    <property type="evidence" value="ECO:0007669"/>
    <property type="project" value="TreeGrafter"/>
</dbReference>
<dbReference type="Pfam" id="PF13696">
    <property type="entry name" value="zf-CCHC_2"/>
    <property type="match status" value="1"/>
</dbReference>
<dbReference type="GO" id="GO:0071014">
    <property type="term" value="C:post-mRNA release spliceosomal complex"/>
    <property type="evidence" value="ECO:0007669"/>
    <property type="project" value="TreeGrafter"/>
</dbReference>
<dbReference type="GO" id="GO:0003676">
    <property type="term" value="F:nucleic acid binding"/>
    <property type="evidence" value="ECO:0007669"/>
    <property type="project" value="InterPro"/>
</dbReference>
<evidence type="ECO:0000313" key="7">
    <source>
        <dbReference type="EMBL" id="ORY99439.1"/>
    </source>
</evidence>
<dbReference type="InParanoid" id="A0A1X2HK74"/>
<dbReference type="Pfam" id="PF04676">
    <property type="entry name" value="CwfJ_C_2"/>
    <property type="match status" value="1"/>
</dbReference>
<feature type="domain" description="CCHC-type" evidence="6">
    <location>
        <begin position="163"/>
        <end position="178"/>
    </location>
</feature>
<dbReference type="CDD" id="cd07380">
    <property type="entry name" value="MPP_CWF19_N"/>
    <property type="match status" value="1"/>
</dbReference>
<evidence type="ECO:0000256" key="3">
    <source>
        <dbReference type="ARBA" id="ARBA00022833"/>
    </source>
</evidence>
<dbReference type="OMA" id="FSGHCLI"/>
<dbReference type="Gene3D" id="4.10.60.10">
    <property type="entry name" value="Zinc finger, CCHC-type"/>
    <property type="match status" value="1"/>
</dbReference>
<feature type="region of interest" description="Disordered" evidence="5">
    <location>
        <begin position="121"/>
        <end position="158"/>
    </location>
</feature>
<dbReference type="InterPro" id="IPR006767">
    <property type="entry name" value="Cwf19-like_C_dom-2"/>
</dbReference>
<dbReference type="InterPro" id="IPR036875">
    <property type="entry name" value="Znf_CCHC_sf"/>
</dbReference>
<dbReference type="Pfam" id="PF04677">
    <property type="entry name" value="CwfJ_C_1"/>
    <property type="match status" value="1"/>
</dbReference>
<proteinExistence type="predicted"/>
<protein>
    <submittedName>
        <fullName evidence="7">CwfJ C-terminus 1-domain-containing protein-like protein</fullName>
    </submittedName>
</protein>
<dbReference type="Proteomes" id="UP000242180">
    <property type="component" value="Unassembled WGS sequence"/>
</dbReference>
<dbReference type="EMBL" id="MCGN01000003">
    <property type="protein sequence ID" value="ORY99439.1"/>
    <property type="molecule type" value="Genomic_DNA"/>
</dbReference>
<comment type="caution">
    <text evidence="7">The sequence shown here is derived from an EMBL/GenBank/DDBJ whole genome shotgun (WGS) entry which is preliminary data.</text>
</comment>
<dbReference type="InterPro" id="IPR025829">
    <property type="entry name" value="Zn_knuckle_CX2CX3GHX4C"/>
</dbReference>
<reference evidence="7 8" key="1">
    <citation type="submission" date="2016-07" db="EMBL/GenBank/DDBJ databases">
        <title>Pervasive Adenine N6-methylation of Active Genes in Fungi.</title>
        <authorList>
            <consortium name="DOE Joint Genome Institute"/>
            <person name="Mondo S.J."/>
            <person name="Dannebaum R.O."/>
            <person name="Kuo R.C."/>
            <person name="Labutti K."/>
            <person name="Haridas S."/>
            <person name="Kuo A."/>
            <person name="Salamov A."/>
            <person name="Ahrendt S.R."/>
            <person name="Lipzen A."/>
            <person name="Sullivan W."/>
            <person name="Andreopoulos W.B."/>
            <person name="Clum A."/>
            <person name="Lindquist E."/>
            <person name="Daum C."/>
            <person name="Ramamoorthy G.K."/>
            <person name="Gryganskyi A."/>
            <person name="Culley D."/>
            <person name="Magnuson J.K."/>
            <person name="James T.Y."/>
            <person name="O'Malley M.A."/>
            <person name="Stajich J.E."/>
            <person name="Spatafora J.W."/>
            <person name="Visel A."/>
            <person name="Grigoriev I.V."/>
        </authorList>
    </citation>
    <scope>NUCLEOTIDE SEQUENCE [LARGE SCALE GENOMIC DNA]</scope>
    <source>
        <strain evidence="7 8">NRRL 2496</strain>
    </source>
</reference>
<dbReference type="PANTHER" id="PTHR12072">
    <property type="entry name" value="CWF19, CELL CYCLE CONTROL PROTEIN"/>
    <property type="match status" value="1"/>
</dbReference>
<name>A0A1X2HK74_SYNRA</name>
<organism evidence="7 8">
    <name type="scientific">Syncephalastrum racemosum</name>
    <name type="common">Filamentous fungus</name>
    <dbReference type="NCBI Taxonomy" id="13706"/>
    <lineage>
        <taxon>Eukaryota</taxon>
        <taxon>Fungi</taxon>
        <taxon>Fungi incertae sedis</taxon>
        <taxon>Mucoromycota</taxon>
        <taxon>Mucoromycotina</taxon>
        <taxon>Mucoromycetes</taxon>
        <taxon>Mucorales</taxon>
        <taxon>Syncephalastraceae</taxon>
        <taxon>Syncephalastrum</taxon>
    </lineage>
</organism>
<dbReference type="GO" id="GO:0000398">
    <property type="term" value="P:mRNA splicing, via spliceosome"/>
    <property type="evidence" value="ECO:0007669"/>
    <property type="project" value="TreeGrafter"/>
</dbReference>
<keyword evidence="2 4" id="KW-0863">Zinc-finger</keyword>
<dbReference type="GO" id="GO:0008270">
    <property type="term" value="F:zinc ion binding"/>
    <property type="evidence" value="ECO:0007669"/>
    <property type="project" value="UniProtKB-KW"/>
</dbReference>
<dbReference type="InterPro" id="IPR001878">
    <property type="entry name" value="Znf_CCHC"/>
</dbReference>
<dbReference type="SUPFAM" id="SSF57756">
    <property type="entry name" value="Retrovirus zinc finger-like domains"/>
    <property type="match status" value="1"/>
</dbReference>
<sequence length="413" mass="46364">MPATSPVGVDILLTHEWPQDIENGTAQEAQKAASATSSVADIASAIKPRYHFAASEHRFYEREPYKNTSGFVDEHHAEHVTRFVGLGDALNTTKARWFYAFNLDPLSSISLETLRAAPANTTECPFRPPTHAEAGQKRGYFWGDESNESSNKRRRVPPPTYTCHACHQKGHFKEDCPNREQQHRHHQSNNPEETLESCWFCIANPKVEKHLICSIGSTLYMASAKGPVVPDSDKGVPGLGHVLLIPITHYATFNSIPGDEHQAVTQEVQKYIQGLRRLFEQYDCDLVSFEMSRGRAKLSHAHIQIVPIPKSKSASLASVAQKQADAQGFKLVDKPPVNPHVDYFEFTLPDGQKIVHVLDRKVRFDLQFGRSVVAEVLGHPERADWRACKQSEDEERGTTSAFKEAFKPYDPML</sequence>
<gene>
    <name evidence="7" type="ORF">BCR43DRAFT_530472</name>
</gene>
<dbReference type="PROSITE" id="PS50158">
    <property type="entry name" value="ZF_CCHC"/>
    <property type="match status" value="1"/>
</dbReference>
<dbReference type="STRING" id="13706.A0A1X2HK74"/>
<dbReference type="SUPFAM" id="SSF54197">
    <property type="entry name" value="HIT-like"/>
    <property type="match status" value="1"/>
</dbReference>
<dbReference type="InterPro" id="IPR040194">
    <property type="entry name" value="Cwf19-like"/>
</dbReference>
<dbReference type="InterPro" id="IPR036265">
    <property type="entry name" value="HIT-like_sf"/>
</dbReference>
<dbReference type="Gene3D" id="3.30.428.10">
    <property type="entry name" value="HIT-like"/>
    <property type="match status" value="1"/>
</dbReference>
<evidence type="ECO:0000256" key="1">
    <source>
        <dbReference type="ARBA" id="ARBA00022723"/>
    </source>
</evidence>
<evidence type="ECO:0000256" key="4">
    <source>
        <dbReference type="PROSITE-ProRule" id="PRU00047"/>
    </source>
</evidence>
<dbReference type="OrthoDB" id="444325at2759"/>
<evidence type="ECO:0000259" key="6">
    <source>
        <dbReference type="PROSITE" id="PS50158"/>
    </source>
</evidence>
<dbReference type="InterPro" id="IPR006768">
    <property type="entry name" value="Cwf19-like_C_dom-1"/>
</dbReference>
<dbReference type="PANTHER" id="PTHR12072:SF4">
    <property type="entry name" value="CWF19-LIKE PROTEIN 1"/>
    <property type="match status" value="1"/>
</dbReference>
<evidence type="ECO:0000256" key="2">
    <source>
        <dbReference type="ARBA" id="ARBA00022771"/>
    </source>
</evidence>
<keyword evidence="3" id="KW-0862">Zinc</keyword>
<evidence type="ECO:0000313" key="8">
    <source>
        <dbReference type="Proteomes" id="UP000242180"/>
    </source>
</evidence>
<accession>A0A1X2HK74</accession>